<keyword evidence="1" id="KW-1003">Cell membrane</keyword>
<protein>
    <submittedName>
        <fullName evidence="7">DUF2585 family protein</fullName>
    </submittedName>
</protein>
<sequence length="226" mass="24534">MHRTAEAAPQILSREPPPRSSAGVVAAMLARWRGRRRPAPPPCPWPVYWAAGLLLLLLTGGILLALGRPLLPQATPRFWDGSLGSETNSQHFLDWYSLLHLVYGLIWAGILWLTSRHWPFGWLLVVALVAAAGWEVAENTPFMIARYGTSGADPSYGGDTLLNATGDMLCVVAGCWLGFRLGWKGALALGLAIEVALAFIIHDSLAIGAIMLLHPLEAVRAWRMAA</sequence>
<feature type="transmembrane region" description="Helical" evidence="6">
    <location>
        <begin position="158"/>
        <end position="179"/>
    </location>
</feature>
<evidence type="ECO:0000256" key="4">
    <source>
        <dbReference type="ARBA" id="ARBA00023136"/>
    </source>
</evidence>
<evidence type="ECO:0000256" key="2">
    <source>
        <dbReference type="ARBA" id="ARBA00022692"/>
    </source>
</evidence>
<dbReference type="Pfam" id="PF10755">
    <property type="entry name" value="DUF2585"/>
    <property type="match status" value="1"/>
</dbReference>
<dbReference type="EMBL" id="JACTUZ010000079">
    <property type="protein sequence ID" value="MBC9178482.1"/>
    <property type="molecule type" value="Genomic_DNA"/>
</dbReference>
<name>A0ABR7RA82_9PROT</name>
<evidence type="ECO:0000313" key="8">
    <source>
        <dbReference type="Proteomes" id="UP000603940"/>
    </source>
</evidence>
<comment type="caution">
    <text evidence="7">The sequence shown here is derived from an EMBL/GenBank/DDBJ whole genome shotgun (WGS) entry which is preliminary data.</text>
</comment>
<feature type="transmembrane region" description="Helical" evidence="6">
    <location>
        <begin position="92"/>
        <end position="113"/>
    </location>
</feature>
<dbReference type="Proteomes" id="UP000603940">
    <property type="component" value="Unassembled WGS sequence"/>
</dbReference>
<organism evidence="7 8">
    <name type="scientific">Pseudoroseomonas ludipueritiae</name>
    <dbReference type="NCBI Taxonomy" id="198093"/>
    <lineage>
        <taxon>Bacteria</taxon>
        <taxon>Pseudomonadati</taxon>
        <taxon>Pseudomonadota</taxon>
        <taxon>Alphaproteobacteria</taxon>
        <taxon>Acetobacterales</taxon>
        <taxon>Acetobacteraceae</taxon>
        <taxon>Pseudoroseomonas</taxon>
    </lineage>
</organism>
<feature type="transmembrane region" description="Helical" evidence="6">
    <location>
        <begin position="185"/>
        <end position="213"/>
    </location>
</feature>
<feature type="transmembrane region" description="Helical" evidence="6">
    <location>
        <begin position="119"/>
        <end position="137"/>
    </location>
</feature>
<dbReference type="RefSeq" id="WP_187779572.1">
    <property type="nucleotide sequence ID" value="NZ_JACTUZ010000079.1"/>
</dbReference>
<gene>
    <name evidence="7" type="ORF">IBL25_16170</name>
</gene>
<evidence type="ECO:0000256" key="6">
    <source>
        <dbReference type="SAM" id="Phobius"/>
    </source>
</evidence>
<feature type="transmembrane region" description="Helical" evidence="6">
    <location>
        <begin position="47"/>
        <end position="71"/>
    </location>
</feature>
<evidence type="ECO:0000313" key="7">
    <source>
        <dbReference type="EMBL" id="MBC9178482.1"/>
    </source>
</evidence>
<accession>A0ABR7RA82</accession>
<keyword evidence="8" id="KW-1185">Reference proteome</keyword>
<evidence type="ECO:0000256" key="3">
    <source>
        <dbReference type="ARBA" id="ARBA00022989"/>
    </source>
</evidence>
<dbReference type="InterPro" id="IPR019691">
    <property type="entry name" value="DUF2585"/>
</dbReference>
<keyword evidence="3 6" id="KW-1133">Transmembrane helix</keyword>
<keyword evidence="2 6" id="KW-0812">Transmembrane</keyword>
<reference evidence="7 8" key="1">
    <citation type="journal article" date="2009" name="Int. J. Syst. Evol. Microbiol.">
        <title>Transfer of Teichococcus ludipueritiae and Muricoccus roseus to the genus Roseomonas, as Roseomonas ludipueritiae comb. nov. and Roseomonas rosea comb. nov., respectively, and emended description of the genus Roseomonas.</title>
        <authorList>
            <person name="Sanchez-Porro C."/>
            <person name="Gallego V."/>
            <person name="Busse H.J."/>
            <person name="Kampfer P."/>
            <person name="Ventosa A."/>
        </authorList>
    </citation>
    <scope>NUCLEOTIDE SEQUENCE [LARGE SCALE GENOMIC DNA]</scope>
    <source>
        <strain evidence="7 8">DSM 14915</strain>
    </source>
</reference>
<evidence type="ECO:0000256" key="5">
    <source>
        <dbReference type="SAM" id="MobiDB-lite"/>
    </source>
</evidence>
<evidence type="ECO:0000256" key="1">
    <source>
        <dbReference type="ARBA" id="ARBA00022475"/>
    </source>
</evidence>
<feature type="region of interest" description="Disordered" evidence="5">
    <location>
        <begin position="1"/>
        <end position="20"/>
    </location>
</feature>
<keyword evidence="4 6" id="KW-0472">Membrane</keyword>
<proteinExistence type="predicted"/>